<name>A0A6V8NDU6_9BACT</name>
<accession>A0A6V8NDU6</accession>
<dbReference type="Pfam" id="PF13487">
    <property type="entry name" value="HD_5"/>
    <property type="match status" value="1"/>
</dbReference>
<dbReference type="CDD" id="cd17569">
    <property type="entry name" value="REC_HupR-like"/>
    <property type="match status" value="1"/>
</dbReference>
<dbReference type="GO" id="GO:0000160">
    <property type="term" value="P:phosphorelay signal transduction system"/>
    <property type="evidence" value="ECO:0007669"/>
    <property type="project" value="InterPro"/>
</dbReference>
<dbReference type="Proteomes" id="UP000587586">
    <property type="component" value="Unassembled WGS sequence"/>
</dbReference>
<feature type="domain" description="HD-GYP" evidence="3">
    <location>
        <begin position="183"/>
        <end position="377"/>
    </location>
</feature>
<dbReference type="InterPro" id="IPR003607">
    <property type="entry name" value="HD/PDEase_dom"/>
</dbReference>
<evidence type="ECO:0000313" key="4">
    <source>
        <dbReference type="EMBL" id="GFO69994.1"/>
    </source>
</evidence>
<organism evidence="4 5">
    <name type="scientific">Geomonas limicola</name>
    <dbReference type="NCBI Taxonomy" id="2740186"/>
    <lineage>
        <taxon>Bacteria</taxon>
        <taxon>Pseudomonadati</taxon>
        <taxon>Thermodesulfobacteriota</taxon>
        <taxon>Desulfuromonadia</taxon>
        <taxon>Geobacterales</taxon>
        <taxon>Geobacteraceae</taxon>
        <taxon>Geomonas</taxon>
    </lineage>
</organism>
<dbReference type="NCBIfam" id="TIGR00277">
    <property type="entry name" value="HDIG"/>
    <property type="match status" value="1"/>
</dbReference>
<dbReference type="InterPro" id="IPR006675">
    <property type="entry name" value="HDIG_dom"/>
</dbReference>
<feature type="modified residue" description="4-aspartylphosphate" evidence="1">
    <location>
        <position position="62"/>
    </location>
</feature>
<sequence length="519" mass="57629">MNVQLPDIPRKVLLVDDEENILRSITRLLLEDDDLEVVTATCGTEGLELLKAHPDVGLILSDQRMPGMSGAEFLQQAREVAPEAVRMVLTGYADMAATVDAINKGGASRYITKPWDDEMLRHAVLEGLEQYLLVQRNRQLSALVERQNQELSAWNQNLKGRVLEQTSTIRQQNEKLSERHRQIERAFRQTLVAFSRLIEQHSSRLQEHTTQVTELATELAQALGLDPGEVETIRTAALLHDIGVIGIAPEILEKHPGLLSAEETRIFLQHAVRGQAAVDEVEELREAGVLIRHHHERYDGTGFPDRLAGSNIPLGARILSCADFIDRQIDKQRGEAAVNFVLERARRELGHQLDPGLFLLLEPLVRARYLPGRSAQAEAAERELPPGELEPGMFLTRNLVSGSGALLLAKGTCMDERKIGSVRHLYHSDPPPCGVFVSFRPEDAAPSPAPPEDPLELELELRPRDLVEGMCTTRNLYSGTGLLLLTAGTPLDAKKIVSVKRYYQIDPPPGGVFVTRPES</sequence>
<reference evidence="5" key="1">
    <citation type="submission" date="2020-06" db="EMBL/GenBank/DDBJ databases">
        <title>Draft genomic sequecing of Geomonas sp. Red745.</title>
        <authorList>
            <person name="Itoh H."/>
            <person name="Xu Z.X."/>
            <person name="Ushijima N."/>
            <person name="Masuda Y."/>
            <person name="Shiratori Y."/>
            <person name="Senoo K."/>
        </authorList>
    </citation>
    <scope>NUCLEOTIDE SEQUENCE [LARGE SCALE GENOMIC DNA]</scope>
    <source>
        <strain evidence="5">Red745</strain>
    </source>
</reference>
<dbReference type="InterPro" id="IPR011006">
    <property type="entry name" value="CheY-like_superfamily"/>
</dbReference>
<proteinExistence type="predicted"/>
<evidence type="ECO:0000259" key="3">
    <source>
        <dbReference type="PROSITE" id="PS51832"/>
    </source>
</evidence>
<dbReference type="CDD" id="cd00077">
    <property type="entry name" value="HDc"/>
    <property type="match status" value="1"/>
</dbReference>
<dbReference type="SUPFAM" id="SSF52172">
    <property type="entry name" value="CheY-like"/>
    <property type="match status" value="1"/>
</dbReference>
<dbReference type="RefSeq" id="WP_183362585.1">
    <property type="nucleotide sequence ID" value="NZ_BLXZ01000008.1"/>
</dbReference>
<protein>
    <submittedName>
        <fullName evidence="4">Two-component system response regulator</fullName>
    </submittedName>
</protein>
<feature type="domain" description="Response regulatory" evidence="2">
    <location>
        <begin position="11"/>
        <end position="128"/>
    </location>
</feature>
<evidence type="ECO:0000256" key="1">
    <source>
        <dbReference type="PROSITE-ProRule" id="PRU00169"/>
    </source>
</evidence>
<gene>
    <name evidence="4" type="ORF">GMLC_35730</name>
</gene>
<dbReference type="AlphaFoldDB" id="A0A6V8NDU6"/>
<dbReference type="SMART" id="SM00471">
    <property type="entry name" value="HDc"/>
    <property type="match status" value="1"/>
</dbReference>
<dbReference type="PANTHER" id="PTHR45228:SF8">
    <property type="entry name" value="TWO-COMPONENT RESPONSE REGULATOR-RELATED"/>
    <property type="match status" value="1"/>
</dbReference>
<dbReference type="SUPFAM" id="SSF109604">
    <property type="entry name" value="HD-domain/PDEase-like"/>
    <property type="match status" value="1"/>
</dbReference>
<dbReference type="PANTHER" id="PTHR45228">
    <property type="entry name" value="CYCLIC DI-GMP PHOSPHODIESTERASE TM_0186-RELATED"/>
    <property type="match status" value="1"/>
</dbReference>
<keyword evidence="1" id="KW-0597">Phosphoprotein</keyword>
<dbReference type="PROSITE" id="PS50110">
    <property type="entry name" value="RESPONSE_REGULATORY"/>
    <property type="match status" value="1"/>
</dbReference>
<dbReference type="InterPro" id="IPR037522">
    <property type="entry name" value="HD_GYP_dom"/>
</dbReference>
<keyword evidence="5" id="KW-1185">Reference proteome</keyword>
<comment type="caution">
    <text evidence="4">The sequence shown here is derived from an EMBL/GenBank/DDBJ whole genome shotgun (WGS) entry which is preliminary data.</text>
</comment>
<dbReference type="EMBL" id="BLXZ01000008">
    <property type="protein sequence ID" value="GFO69994.1"/>
    <property type="molecule type" value="Genomic_DNA"/>
</dbReference>
<dbReference type="InterPro" id="IPR052020">
    <property type="entry name" value="Cyclic_di-GMP/3'3'-cGAMP_PDE"/>
</dbReference>
<evidence type="ECO:0000259" key="2">
    <source>
        <dbReference type="PROSITE" id="PS50110"/>
    </source>
</evidence>
<dbReference type="Pfam" id="PF00072">
    <property type="entry name" value="Response_reg"/>
    <property type="match status" value="1"/>
</dbReference>
<dbReference type="Gene3D" id="1.10.3210.10">
    <property type="entry name" value="Hypothetical protein af1432"/>
    <property type="match status" value="1"/>
</dbReference>
<dbReference type="Gene3D" id="3.40.50.2300">
    <property type="match status" value="1"/>
</dbReference>
<dbReference type="InterPro" id="IPR001789">
    <property type="entry name" value="Sig_transdc_resp-reg_receiver"/>
</dbReference>
<evidence type="ECO:0000313" key="5">
    <source>
        <dbReference type="Proteomes" id="UP000587586"/>
    </source>
</evidence>
<dbReference type="SMART" id="SM00448">
    <property type="entry name" value="REC"/>
    <property type="match status" value="1"/>
</dbReference>
<dbReference type="PROSITE" id="PS51832">
    <property type="entry name" value="HD_GYP"/>
    <property type="match status" value="1"/>
</dbReference>